<feature type="region of interest" description="Disordered" evidence="2">
    <location>
        <begin position="817"/>
        <end position="857"/>
    </location>
</feature>
<keyword evidence="5" id="KW-1185">Reference proteome</keyword>
<feature type="compositionally biased region" description="Basic and acidic residues" evidence="2">
    <location>
        <begin position="817"/>
        <end position="826"/>
    </location>
</feature>
<dbReference type="InterPro" id="IPR002563">
    <property type="entry name" value="Flavin_Rdtase-like_dom"/>
</dbReference>
<dbReference type="Gene3D" id="2.30.110.10">
    <property type="entry name" value="Electron Transport, Fmn-binding Protein, Chain A"/>
    <property type="match status" value="1"/>
</dbReference>
<dbReference type="SUPFAM" id="SSF50475">
    <property type="entry name" value="FMN-binding split barrel"/>
    <property type="match status" value="1"/>
</dbReference>
<organism evidence="4 5">
    <name type="scientific">Alternaria dauci</name>
    <dbReference type="NCBI Taxonomy" id="48095"/>
    <lineage>
        <taxon>Eukaryota</taxon>
        <taxon>Fungi</taxon>
        <taxon>Dikarya</taxon>
        <taxon>Ascomycota</taxon>
        <taxon>Pezizomycotina</taxon>
        <taxon>Dothideomycetes</taxon>
        <taxon>Pleosporomycetidae</taxon>
        <taxon>Pleosporales</taxon>
        <taxon>Pleosporineae</taxon>
        <taxon>Pleosporaceae</taxon>
        <taxon>Alternaria</taxon>
        <taxon>Alternaria sect. Porri</taxon>
    </lineage>
</organism>
<dbReference type="GeneID" id="96080791"/>
<name>A0ABR3UV16_9PLEO</name>
<accession>A0ABR3UV16</accession>
<evidence type="ECO:0000313" key="4">
    <source>
        <dbReference type="EMBL" id="KAL1800127.1"/>
    </source>
</evidence>
<evidence type="ECO:0000259" key="3">
    <source>
        <dbReference type="SMART" id="SM00903"/>
    </source>
</evidence>
<dbReference type="RefSeq" id="XP_069310711.1">
    <property type="nucleotide sequence ID" value="XM_069447768.1"/>
</dbReference>
<proteinExistence type="predicted"/>
<comment type="caution">
    <text evidence="4">The sequence shown here is derived from an EMBL/GenBank/DDBJ whole genome shotgun (WGS) entry which is preliminary data.</text>
</comment>
<evidence type="ECO:0000256" key="1">
    <source>
        <dbReference type="ARBA" id="ARBA00023002"/>
    </source>
</evidence>
<gene>
    <name evidence="4" type="ORF">ACET3X_000469</name>
</gene>
<dbReference type="Pfam" id="PF01613">
    <property type="entry name" value="Flavin_Reduct"/>
    <property type="match status" value="1"/>
</dbReference>
<dbReference type="PANTHER" id="PTHR30466:SF1">
    <property type="entry name" value="FMN REDUCTASE (NADH) RUTF"/>
    <property type="match status" value="1"/>
</dbReference>
<dbReference type="EMBL" id="JBHGVX010000001">
    <property type="protein sequence ID" value="KAL1800127.1"/>
    <property type="molecule type" value="Genomic_DNA"/>
</dbReference>
<dbReference type="InterPro" id="IPR050268">
    <property type="entry name" value="NADH-dep_flavin_reductase"/>
</dbReference>
<feature type="domain" description="Flavin reductase like" evidence="3">
    <location>
        <begin position="135"/>
        <end position="304"/>
    </location>
</feature>
<evidence type="ECO:0000313" key="5">
    <source>
        <dbReference type="Proteomes" id="UP001578633"/>
    </source>
</evidence>
<dbReference type="SMART" id="SM00903">
    <property type="entry name" value="Flavin_Reduct"/>
    <property type="match status" value="1"/>
</dbReference>
<protein>
    <recommendedName>
        <fullName evidence="3">Flavin reductase like domain-containing protein</fullName>
    </recommendedName>
</protein>
<dbReference type="Proteomes" id="UP001578633">
    <property type="component" value="Chromosome 1"/>
</dbReference>
<dbReference type="PANTHER" id="PTHR30466">
    <property type="entry name" value="FLAVIN REDUCTASE"/>
    <property type="match status" value="1"/>
</dbReference>
<keyword evidence="1" id="KW-0560">Oxidoreductase</keyword>
<feature type="region of interest" description="Disordered" evidence="2">
    <location>
        <begin position="78"/>
        <end position="112"/>
    </location>
</feature>
<evidence type="ECO:0000256" key="2">
    <source>
        <dbReference type="SAM" id="MobiDB-lite"/>
    </source>
</evidence>
<sequence>MALSQRPAARFFAAFYRWNQHAQRSRPCASAYQYTARDTRPRNAVCTPRYYNTTRLLRQQSQHPPQSFEEDVIGPIESASEFPEGGGQRTSRPAESIRGETAGTQATVEEQDAPIELSKSELRQEQLKNSVRGVMRNVPSSVAVLTVASIDPHTKERVPVGVAVSSLSTVSLDPPTISFNIKEPSKTLDAIRAADGLFRVHFPAADRGGAKLVDLFCRGNHSDAYSLRSKQLRLHYPRDRKDPSTTSSFAPQVLGDYVRAAMECKITHEFPVADHVILVAKVNGVEQTTSKDPTIMYINGGYRSPKGESIYTATRAQSPAASAESAVVWGYPLFPGEKERRHYMEQIKAIIKRTPAYHKDPSGETYRNIEANLPYAAANFGINLELLVAECRQELGLAGRLRPEAESRQVLSDFYGVLTPSMRDEIADRAKKLVSMDEQFLSQPYRTFLYNLGVSPTSRDFLPSDIMKPLRLAHLARRFDHQREHANKGVEDILKVEQIEHRLREYLRTMKYEAALRKPFTEAMEAIGERQGAAIYFKKARGRLLTQSHPTLFAAPAIDISGEVTEEELRVVLCRLINRLSINSQVGFRNNIVRDWREQLRRAGVNPTITGMDVDFLVGKMQHLYYSTRSFQDFPRAVEEMLRPLFVWNVSWDNLEERVKYFVQSTPLRAIAWSGKDRLAAMGLYWDATVTLPSNNPSKQVTEQPLGKGVILDTLVAKELKSYYGSGTEEENQAIAKYLKETYGFDVTHKPIQYTPAADGAQSSDSEMQKAMATTLEPSQEDAWFDEDALGQLPSTQGGATPRKTAWTAKIRRIEADLGSKIRRPESNQGNRVKHGGNKKQGEERWSTYSFIEGRDS</sequence>
<reference evidence="4 5" key="1">
    <citation type="submission" date="2024-09" db="EMBL/GenBank/DDBJ databases">
        <title>T2T genomes of carrot and Alternaria dauci and their utility for understanding host-pathogen interaction during carrot leaf blight disease.</title>
        <authorList>
            <person name="Liu W."/>
            <person name="Xu S."/>
            <person name="Ou C."/>
            <person name="Liu X."/>
            <person name="Zhuang F."/>
            <person name="Deng X.W."/>
        </authorList>
    </citation>
    <scope>NUCLEOTIDE SEQUENCE [LARGE SCALE GENOMIC DNA]</scope>
    <source>
        <strain evidence="4 5">A2016</strain>
    </source>
</reference>
<dbReference type="InterPro" id="IPR012349">
    <property type="entry name" value="Split_barrel_FMN-bd"/>
</dbReference>